<organism evidence="3">
    <name type="scientific">Bactrocera latifrons</name>
    <name type="common">Malaysian fruit fly</name>
    <name type="synonym">Chaetodacus latifrons</name>
    <dbReference type="NCBI Taxonomy" id="174628"/>
    <lineage>
        <taxon>Eukaryota</taxon>
        <taxon>Metazoa</taxon>
        <taxon>Ecdysozoa</taxon>
        <taxon>Arthropoda</taxon>
        <taxon>Hexapoda</taxon>
        <taxon>Insecta</taxon>
        <taxon>Pterygota</taxon>
        <taxon>Neoptera</taxon>
        <taxon>Endopterygota</taxon>
        <taxon>Diptera</taxon>
        <taxon>Brachycera</taxon>
        <taxon>Muscomorpha</taxon>
        <taxon>Tephritoidea</taxon>
        <taxon>Tephritidae</taxon>
        <taxon>Bactrocera</taxon>
        <taxon>Bactrocera</taxon>
    </lineage>
</organism>
<feature type="domain" description="DUF753" evidence="2">
    <location>
        <begin position="121"/>
        <end position="197"/>
    </location>
</feature>
<evidence type="ECO:0000256" key="1">
    <source>
        <dbReference type="SAM" id="SignalP"/>
    </source>
</evidence>
<accession>A0A0K8U225</accession>
<feature type="domain" description="DUF753" evidence="2">
    <location>
        <begin position="42"/>
        <end position="113"/>
    </location>
</feature>
<evidence type="ECO:0000259" key="2">
    <source>
        <dbReference type="Pfam" id="PF05444"/>
    </source>
</evidence>
<proteinExistence type="predicted"/>
<keyword evidence="1" id="KW-0732">Signal</keyword>
<dbReference type="Pfam" id="PF05444">
    <property type="entry name" value="DUF753"/>
    <property type="match status" value="2"/>
</dbReference>
<protein>
    <recommendedName>
        <fullName evidence="2">DUF753 domain-containing protein</fullName>
    </recommendedName>
</protein>
<dbReference type="PANTHER" id="PTHR21721:SF26">
    <property type="entry name" value="DUF753 DOMAIN-CONTAINING PROTEIN-RELATED"/>
    <property type="match status" value="1"/>
</dbReference>
<name>A0A0K8U225_BACLA</name>
<dbReference type="EMBL" id="GDHF01031929">
    <property type="protein sequence ID" value="JAI20385.1"/>
    <property type="molecule type" value="Transcribed_RNA"/>
</dbReference>
<gene>
    <name evidence="3" type="ORF">c0_g1_i1</name>
</gene>
<feature type="chain" id="PRO_5005520744" description="DUF753 domain-containing protein" evidence="1">
    <location>
        <begin position="29"/>
        <end position="234"/>
    </location>
</feature>
<dbReference type="AlphaFoldDB" id="A0A0K8U225"/>
<dbReference type="InterPro" id="IPR008472">
    <property type="entry name" value="DUF753"/>
</dbReference>
<dbReference type="PANTHER" id="PTHR21721">
    <property type="entry name" value="GH09876P-RELATED"/>
    <property type="match status" value="1"/>
</dbReference>
<feature type="signal peptide" evidence="1">
    <location>
        <begin position="1"/>
        <end position="28"/>
    </location>
</feature>
<dbReference type="OrthoDB" id="7969794at2759"/>
<reference evidence="3" key="1">
    <citation type="submission" date="2015-06" db="EMBL/GenBank/DDBJ databases">
        <authorList>
            <person name="Hoefler B.C."/>
            <person name="Straight P.D."/>
        </authorList>
    </citation>
    <scope>NUCLEOTIDE SEQUENCE</scope>
</reference>
<sequence length="234" mass="25664">MLYKMFAFANKNTIYGVLLFVLLALTHATADEHSVNPAVPRTCYSCEGINCLRISQLNATSDCLDLLDYCVTVFRGFTVIARGCYEDLEANLRDKCDLNDHPECVKCFGNRCNDKGRADFQCIECKSSEDKRCVSDTSALTAVQCPVPTAQNSYCYVRESKEEGITRGCFVHQQEQEECLSDAQCSMCLSDDAVACNAYKLTTAAKSGGSSGLSKASVTSTVSFVLFAFIVRSL</sequence>
<evidence type="ECO:0000313" key="3">
    <source>
        <dbReference type="EMBL" id="JAI20385.1"/>
    </source>
</evidence>